<evidence type="ECO:0000256" key="2">
    <source>
        <dbReference type="ARBA" id="ARBA00005995"/>
    </source>
</evidence>
<evidence type="ECO:0000256" key="4">
    <source>
        <dbReference type="PIRSR" id="PIRSR601613-1"/>
    </source>
</evidence>
<dbReference type="PANTHER" id="PTHR43563">
    <property type="entry name" value="AMINE OXIDASE"/>
    <property type="match status" value="1"/>
</dbReference>
<dbReference type="EMBL" id="CP162511">
    <property type="protein sequence ID" value="XDI07494.1"/>
    <property type="molecule type" value="Genomic_DNA"/>
</dbReference>
<feature type="binding site" evidence="4">
    <location>
        <position position="367"/>
    </location>
    <ligand>
        <name>substrate</name>
    </ligand>
</feature>
<dbReference type="InterPro" id="IPR036188">
    <property type="entry name" value="FAD/NAD-bd_sf"/>
</dbReference>
<feature type="binding site" evidence="4">
    <location>
        <position position="252"/>
    </location>
    <ligand>
        <name>FAD</name>
        <dbReference type="ChEBI" id="CHEBI:57692"/>
    </ligand>
</feature>
<evidence type="ECO:0000259" key="5">
    <source>
        <dbReference type="Pfam" id="PF01593"/>
    </source>
</evidence>
<dbReference type="PRINTS" id="PR00757">
    <property type="entry name" value="AMINEOXDASEF"/>
</dbReference>
<feature type="domain" description="Amine oxidase" evidence="5">
    <location>
        <begin position="32"/>
        <end position="473"/>
    </location>
</feature>
<reference evidence="6" key="1">
    <citation type="submission" date="2024-05" db="EMBL/GenBank/DDBJ databases">
        <title>Herbiconiux sp. A18JL235.</title>
        <authorList>
            <person name="Zhang G."/>
        </authorList>
    </citation>
    <scope>NUCLEOTIDE SEQUENCE</scope>
    <source>
        <strain evidence="6">A18JL235</strain>
    </source>
</reference>
<dbReference type="InterPro" id="IPR050703">
    <property type="entry name" value="Flavin_MAO"/>
</dbReference>
<feature type="binding site" evidence="4">
    <location>
        <begin position="51"/>
        <end position="52"/>
    </location>
    <ligand>
        <name>FAD</name>
        <dbReference type="ChEBI" id="CHEBI:57692"/>
    </ligand>
</feature>
<name>A0AB39BML9_9MICO</name>
<dbReference type="SUPFAM" id="SSF51905">
    <property type="entry name" value="FAD/NAD(P)-binding domain"/>
    <property type="match status" value="1"/>
</dbReference>
<gene>
    <name evidence="6" type="ORF">ABFY20_03235</name>
</gene>
<evidence type="ECO:0000256" key="3">
    <source>
        <dbReference type="ARBA" id="ARBA00023002"/>
    </source>
</evidence>
<comment type="similarity">
    <text evidence="2">Belongs to the flavin monoamine oxidase family.</text>
</comment>
<accession>A0AB39BML9</accession>
<proteinExistence type="inferred from homology"/>
<keyword evidence="3" id="KW-0560">Oxidoreductase</keyword>
<feature type="binding site" evidence="4">
    <location>
        <position position="32"/>
    </location>
    <ligand>
        <name>FAD</name>
        <dbReference type="ChEBI" id="CHEBI:57692"/>
    </ligand>
</feature>
<organism evidence="6">
    <name type="scientific">Herbiconiux sp. A18JL235</name>
    <dbReference type="NCBI Taxonomy" id="3152363"/>
    <lineage>
        <taxon>Bacteria</taxon>
        <taxon>Bacillati</taxon>
        <taxon>Actinomycetota</taxon>
        <taxon>Actinomycetes</taxon>
        <taxon>Micrococcales</taxon>
        <taxon>Microbacteriaceae</taxon>
        <taxon>Herbiconiux</taxon>
    </lineage>
</organism>
<dbReference type="GO" id="GO:0016491">
    <property type="term" value="F:oxidoreductase activity"/>
    <property type="evidence" value="ECO:0007669"/>
    <property type="project" value="UniProtKB-KW"/>
</dbReference>
<protein>
    <submittedName>
        <fullName evidence="6">Flavin monoamine oxidase family protein</fullName>
    </submittedName>
</protein>
<evidence type="ECO:0000313" key="6">
    <source>
        <dbReference type="EMBL" id="XDI07494.1"/>
    </source>
</evidence>
<dbReference type="SUPFAM" id="SSF54373">
    <property type="entry name" value="FAD-linked reductases, C-terminal domain"/>
    <property type="match status" value="1"/>
</dbReference>
<comment type="cofactor">
    <cofactor evidence="1">
        <name>FAD</name>
        <dbReference type="ChEBI" id="CHEBI:57692"/>
    </cofactor>
</comment>
<dbReference type="PANTHER" id="PTHR43563:SF1">
    <property type="entry name" value="AMINE OXIDASE [FLAVIN-CONTAINING] B"/>
    <property type="match status" value="1"/>
</dbReference>
<dbReference type="AlphaFoldDB" id="A0AB39BML9"/>
<dbReference type="InterPro" id="IPR001613">
    <property type="entry name" value="Flavin_amine_oxidase"/>
</dbReference>
<dbReference type="InterPro" id="IPR002937">
    <property type="entry name" value="Amino_oxidase"/>
</dbReference>
<sequence>MRLRHRWGLRTTERVVMEQLEKDVVIVGAGATGLTAAVALQRAGLSVIVLEARDRIGGRLWTNHIDGQMFEIGGQWVSPDQTALLETLDELGLETYSRYREGESVYIGTDGVAKRFTGDIFPASERTEAEIERLIAVLDELVAQTDPAAPWEHPHAEEFDRISFRSWLESQSDDAEARENIALFIADAMLTKPAHAFSLLQALLMAASAGSFSHLVDADFILDKRVVGGLQQVPLKLAETLGLADVRLSQPVRRIRWSSAALPDGAVEGEPVEVFTDELVVTAKRVIVAVPPNLYNRIEYAPNLPRLRQQSQQHQSLGLVIKVHATYETPFWREAGLSATAFSPYQLVHEAYDNTNHGESRGTLVGFVSDKKADDVFLLPAEERKRRILESLAAYYGPQALEPVVYFESDWAAEEWTQGAYAASFDLGGLTRYGALQLEPVGPLRFGSSDLAPEGYQHVDGAIRVGRRLAAEVAESLNGGDAAGSAPAPGTAGASTASVTAASTATVTEGATA</sequence>
<dbReference type="Pfam" id="PF01593">
    <property type="entry name" value="Amino_oxidase"/>
    <property type="match status" value="1"/>
</dbReference>
<evidence type="ECO:0000256" key="1">
    <source>
        <dbReference type="ARBA" id="ARBA00001974"/>
    </source>
</evidence>
<dbReference type="Gene3D" id="3.50.50.60">
    <property type="entry name" value="FAD/NAD(P)-binding domain"/>
    <property type="match status" value="1"/>
</dbReference>
<dbReference type="RefSeq" id="WP_368499859.1">
    <property type="nucleotide sequence ID" value="NZ_CP162511.1"/>
</dbReference>